<evidence type="ECO:0000259" key="3">
    <source>
        <dbReference type="Pfam" id="PF00294"/>
    </source>
</evidence>
<gene>
    <name evidence="4" type="ORF">ENU72_02300</name>
</gene>
<evidence type="ECO:0000256" key="1">
    <source>
        <dbReference type="ARBA" id="ARBA00022679"/>
    </source>
</evidence>
<dbReference type="InterPro" id="IPR011913">
    <property type="entry name" value="RfaE_dom_I"/>
</dbReference>
<name>A0A7V3ZTF9_UNCW3</name>
<dbReference type="GO" id="GO:0005829">
    <property type="term" value="C:cytosol"/>
    <property type="evidence" value="ECO:0007669"/>
    <property type="project" value="TreeGrafter"/>
</dbReference>
<dbReference type="PROSITE" id="PS00583">
    <property type="entry name" value="PFKB_KINASES_1"/>
    <property type="match status" value="1"/>
</dbReference>
<dbReference type="SUPFAM" id="SSF53613">
    <property type="entry name" value="Ribokinase-like"/>
    <property type="match status" value="1"/>
</dbReference>
<dbReference type="GO" id="GO:0033785">
    <property type="term" value="F:heptose 7-phosphate kinase activity"/>
    <property type="evidence" value="ECO:0007669"/>
    <property type="project" value="TreeGrafter"/>
</dbReference>
<dbReference type="EMBL" id="DTDP01000099">
    <property type="protein sequence ID" value="HGK53839.1"/>
    <property type="molecule type" value="Genomic_DNA"/>
</dbReference>
<comment type="caution">
    <text evidence="4">The sequence shown here is derived from an EMBL/GenBank/DDBJ whole genome shotgun (WGS) entry which is preliminary data.</text>
</comment>
<protein>
    <submittedName>
        <fullName evidence="4">D-glycero-beta-D-manno-heptose-7-phosphate kinase</fullName>
    </submittedName>
</protein>
<dbReference type="Pfam" id="PF00294">
    <property type="entry name" value="PfkB"/>
    <property type="match status" value="1"/>
</dbReference>
<dbReference type="CDD" id="cd01172">
    <property type="entry name" value="RfaE_like"/>
    <property type="match status" value="1"/>
</dbReference>
<dbReference type="Gene3D" id="3.40.1190.20">
    <property type="match status" value="1"/>
</dbReference>
<dbReference type="GO" id="GO:0016773">
    <property type="term" value="F:phosphotransferase activity, alcohol group as acceptor"/>
    <property type="evidence" value="ECO:0007669"/>
    <property type="project" value="InterPro"/>
</dbReference>
<keyword evidence="2 4" id="KW-0418">Kinase</keyword>
<dbReference type="InterPro" id="IPR002173">
    <property type="entry name" value="Carboh/pur_kinase_PfkB_CS"/>
</dbReference>
<proteinExistence type="predicted"/>
<feature type="domain" description="Carbohydrate kinase PfkB" evidence="3">
    <location>
        <begin position="13"/>
        <end position="304"/>
    </location>
</feature>
<dbReference type="InterPro" id="IPR011611">
    <property type="entry name" value="PfkB_dom"/>
</dbReference>
<dbReference type="PANTHER" id="PTHR46969">
    <property type="entry name" value="BIFUNCTIONAL PROTEIN HLDE"/>
    <property type="match status" value="1"/>
</dbReference>
<evidence type="ECO:0000256" key="2">
    <source>
        <dbReference type="ARBA" id="ARBA00022777"/>
    </source>
</evidence>
<dbReference type="PANTHER" id="PTHR46969:SF1">
    <property type="entry name" value="BIFUNCTIONAL PROTEIN HLDE"/>
    <property type="match status" value="1"/>
</dbReference>
<dbReference type="GO" id="GO:0033786">
    <property type="term" value="F:heptose-1-phosphate adenylyltransferase activity"/>
    <property type="evidence" value="ECO:0007669"/>
    <property type="project" value="TreeGrafter"/>
</dbReference>
<organism evidence="4">
    <name type="scientific">candidate division WOR-3 bacterium</name>
    <dbReference type="NCBI Taxonomy" id="2052148"/>
    <lineage>
        <taxon>Bacteria</taxon>
        <taxon>Bacteria division WOR-3</taxon>
    </lineage>
</organism>
<dbReference type="AlphaFoldDB" id="A0A7V3ZTF9"/>
<accession>A0A7V3ZTF9</accession>
<reference evidence="4" key="1">
    <citation type="journal article" date="2020" name="mSystems">
        <title>Genome- and Community-Level Interaction Insights into Carbon Utilization and Element Cycling Functions of Hydrothermarchaeota in Hydrothermal Sediment.</title>
        <authorList>
            <person name="Zhou Z."/>
            <person name="Liu Y."/>
            <person name="Xu W."/>
            <person name="Pan J."/>
            <person name="Luo Z.H."/>
            <person name="Li M."/>
        </authorList>
    </citation>
    <scope>NUCLEOTIDE SEQUENCE [LARGE SCALE GENOMIC DNA]</scope>
    <source>
        <strain evidence="4">SpSt-695</strain>
    </source>
</reference>
<keyword evidence="1" id="KW-0808">Transferase</keyword>
<sequence>MLNDFVKKIKNLKIAVIGDVILDEYIFGEVERISPEAPVPVVKVNRKFCNLGGAANVALNIKKLGATPFLLGIIGNDEAGKKIIERLKENEIDTKFLIIPSDWKTVVKTRIIAQNQQMIRIDQENNFRIEDKYLKEFFEKYDELKNFCDGILIQDYEKGLLSKKNISEILKNKKPIFVDPKFENFFLYKNVTIFKPNLKEAEKVLGKKLREEEDRISAIKYIKNRIRCENLIMTIGEEGMIGIDGKNKIFKVPSNKVEVYDVTGAGDTVISLLTLSYLSGLDIISSAVLATIGAGIEVTKLGASPVEKRELTEGIKKYYNFLFKNIKFLKE</sequence>
<evidence type="ECO:0000313" key="4">
    <source>
        <dbReference type="EMBL" id="HGK53839.1"/>
    </source>
</evidence>
<dbReference type="InterPro" id="IPR029056">
    <property type="entry name" value="Ribokinase-like"/>
</dbReference>